<dbReference type="AlphaFoldDB" id="A0A926HMF7"/>
<dbReference type="Gene3D" id="3.40.50.10490">
    <property type="entry name" value="Glucose-6-phosphate isomerase like protein, domain 1"/>
    <property type="match status" value="1"/>
</dbReference>
<dbReference type="InterPro" id="IPR017552">
    <property type="entry name" value="PHI/rmpB"/>
</dbReference>
<protein>
    <submittedName>
        <fullName evidence="3">SIS domain-containing protein</fullName>
    </submittedName>
</protein>
<dbReference type="SUPFAM" id="SSF53697">
    <property type="entry name" value="SIS domain"/>
    <property type="match status" value="1"/>
</dbReference>
<dbReference type="InterPro" id="IPR046348">
    <property type="entry name" value="SIS_dom_sf"/>
</dbReference>
<dbReference type="PANTHER" id="PTHR43443">
    <property type="entry name" value="3-HEXULOSE-6-PHOSPHATE ISOMERASE"/>
    <property type="match status" value="1"/>
</dbReference>
<dbReference type="GO" id="GO:1901135">
    <property type="term" value="P:carbohydrate derivative metabolic process"/>
    <property type="evidence" value="ECO:0007669"/>
    <property type="project" value="InterPro"/>
</dbReference>
<keyword evidence="4" id="KW-1185">Reference proteome</keyword>
<reference evidence="3" key="1">
    <citation type="submission" date="2020-08" db="EMBL/GenBank/DDBJ databases">
        <title>Genome public.</title>
        <authorList>
            <person name="Liu C."/>
            <person name="Sun Q."/>
        </authorList>
    </citation>
    <scope>NUCLEOTIDE SEQUENCE</scope>
    <source>
        <strain evidence="3">NSJ-44</strain>
    </source>
</reference>
<feature type="domain" description="SIS" evidence="2">
    <location>
        <begin position="33"/>
        <end position="176"/>
    </location>
</feature>
<evidence type="ECO:0000313" key="4">
    <source>
        <dbReference type="Proteomes" id="UP000654279"/>
    </source>
</evidence>
<organism evidence="3 4">
    <name type="scientific">Luoshenia tenuis</name>
    <dbReference type="NCBI Taxonomy" id="2763654"/>
    <lineage>
        <taxon>Bacteria</taxon>
        <taxon>Bacillati</taxon>
        <taxon>Bacillota</taxon>
        <taxon>Clostridia</taxon>
        <taxon>Christensenellales</taxon>
        <taxon>Christensenellaceae</taxon>
        <taxon>Luoshenia</taxon>
    </lineage>
</organism>
<accession>A0A926HMF7</accession>
<dbReference type="EMBL" id="JACRSO010000003">
    <property type="protein sequence ID" value="MBC8529489.1"/>
    <property type="molecule type" value="Genomic_DNA"/>
</dbReference>
<comment type="similarity">
    <text evidence="1">Belongs to the SIS family. PHI subfamily.</text>
</comment>
<evidence type="ECO:0000259" key="2">
    <source>
        <dbReference type="PROSITE" id="PS51464"/>
    </source>
</evidence>
<evidence type="ECO:0000313" key="3">
    <source>
        <dbReference type="EMBL" id="MBC8529489.1"/>
    </source>
</evidence>
<dbReference type="Proteomes" id="UP000654279">
    <property type="component" value="Unassembled WGS sequence"/>
</dbReference>
<dbReference type="PANTHER" id="PTHR43443:SF1">
    <property type="entry name" value="3-HEXULOSE-6-PHOSPHATE ISOMERASE"/>
    <property type="match status" value="1"/>
</dbReference>
<dbReference type="GO" id="GO:0016853">
    <property type="term" value="F:isomerase activity"/>
    <property type="evidence" value="ECO:0007669"/>
    <property type="project" value="InterPro"/>
</dbReference>
<dbReference type="InterPro" id="IPR001347">
    <property type="entry name" value="SIS_dom"/>
</dbReference>
<dbReference type="PROSITE" id="PS51464">
    <property type="entry name" value="SIS"/>
    <property type="match status" value="1"/>
</dbReference>
<name>A0A926HMF7_9FIRM</name>
<sequence length="189" mass="20602">MGEPMMFKELTNMVLGELEAVFARMQEADVRPLLEALKSAPRVFLLGAGREGLSTRAFAMRLMHLGKAAYWIWDDTTPAIGPGDLMVCACGSADVGHENYIAQQAKNAGADLALITPAGEGYLLGIADIVTRVPAAAYKAKGDFVPSEQLMGNLFEQTLFLLYDILVMQLRQELGVSAQEMVARHRNVE</sequence>
<gene>
    <name evidence="3" type="ORF">H8699_08625</name>
</gene>
<comment type="caution">
    <text evidence="3">The sequence shown here is derived from an EMBL/GenBank/DDBJ whole genome shotgun (WGS) entry which is preliminary data.</text>
</comment>
<dbReference type="GO" id="GO:0097367">
    <property type="term" value="F:carbohydrate derivative binding"/>
    <property type="evidence" value="ECO:0007669"/>
    <property type="project" value="InterPro"/>
</dbReference>
<evidence type="ECO:0000256" key="1">
    <source>
        <dbReference type="ARBA" id="ARBA00009235"/>
    </source>
</evidence>
<proteinExistence type="inferred from homology"/>
<dbReference type="CDD" id="cd05005">
    <property type="entry name" value="SIS_PHI"/>
    <property type="match status" value="1"/>
</dbReference>